<sequence length="516" mass="59474">MTLIIDYLTFSDIAIGMLLLFICSAAMQWLTTKGPMQWPVLGIIPTMLVNIHNGYDWTTDALIRAGGTFPFRGIWFGKCYGAATVVPENIEYILKTRFTNFPKGKYYRERFVELLGDGIFNADNQTWREQRRAATAEMHSSKFVEYSAETVRSLVHSELLVVLNWLSKTESSVDLQDLFLRFTFDNICRAAFGVDPGCLAIGLPDIPFANAFESATENVLFRFTVPPFVWKPMRTLNIGTEKQLKAAVQTVHEFAEKTVSDRRNEFKNVNGFTDRCDLLSRLMITDAKYSDKFLKDFCISFILAGRDTSSVALAWFFWLLHRHLHVERHIIDEINNIIKGRTKTNHTAYSHVEIVFTAEELKQMHYLQAALSETLRLYPPVPVDFKEVLEDDVLPDGTVVKKGARVIYLMYSMARMEGIWGKDCREFNPERWLRDGIFTNENSFRYVVFNAGPRLCIGKKFAYMQMKMVAASILLRYHVEVVEKQEVVPKLTTTLYMKNGLRVNFKKRDNMNGFVM</sequence>
<dbReference type="InterPro" id="IPR036396">
    <property type="entry name" value="Cyt_P450_sf"/>
</dbReference>
<evidence type="ECO:0000256" key="1">
    <source>
        <dbReference type="ARBA" id="ARBA00004167"/>
    </source>
</evidence>
<evidence type="ECO:0000256" key="5">
    <source>
        <dbReference type="ARBA" id="ARBA00022723"/>
    </source>
</evidence>
<feature type="transmembrane region" description="Helical" evidence="13">
    <location>
        <begin position="7"/>
        <end position="30"/>
    </location>
</feature>
<dbReference type="OrthoDB" id="1470350at2759"/>
<dbReference type="AlphaFoldDB" id="A0A9Q0HGI8"/>
<evidence type="ECO:0000313" key="14">
    <source>
        <dbReference type="EMBL" id="KAJ1685755.1"/>
    </source>
</evidence>
<keyword evidence="3 11" id="KW-0349">Heme</keyword>
<keyword evidence="7 12" id="KW-0560">Oxidoreductase</keyword>
<evidence type="ECO:0000256" key="12">
    <source>
        <dbReference type="RuleBase" id="RU000461"/>
    </source>
</evidence>
<comment type="caution">
    <text evidence="14">The sequence shown here is derived from an EMBL/GenBank/DDBJ whole genome shotgun (WGS) entry which is preliminary data.</text>
</comment>
<dbReference type="GO" id="GO:0020037">
    <property type="term" value="F:heme binding"/>
    <property type="evidence" value="ECO:0007669"/>
    <property type="project" value="InterPro"/>
</dbReference>
<dbReference type="GO" id="GO:0016705">
    <property type="term" value="F:oxidoreductase activity, acting on paired donors, with incorporation or reduction of molecular oxygen"/>
    <property type="evidence" value="ECO:0007669"/>
    <property type="project" value="InterPro"/>
</dbReference>
<dbReference type="GO" id="GO:0005506">
    <property type="term" value="F:iron ion binding"/>
    <property type="evidence" value="ECO:0007669"/>
    <property type="project" value="InterPro"/>
</dbReference>
<dbReference type="SUPFAM" id="SSF48264">
    <property type="entry name" value="Cytochrome P450"/>
    <property type="match status" value="1"/>
</dbReference>
<dbReference type="EMBL" id="JAMQYH010000005">
    <property type="protein sequence ID" value="KAJ1685755.1"/>
    <property type="molecule type" value="Genomic_DNA"/>
</dbReference>
<evidence type="ECO:0008006" key="16">
    <source>
        <dbReference type="Google" id="ProtNLM"/>
    </source>
</evidence>
<gene>
    <name evidence="14" type="ORF">LUZ63_017145</name>
</gene>
<dbReference type="InterPro" id="IPR017972">
    <property type="entry name" value="Cyt_P450_CS"/>
</dbReference>
<dbReference type="CDD" id="cd11064">
    <property type="entry name" value="CYP86A"/>
    <property type="match status" value="1"/>
</dbReference>
<dbReference type="PROSITE" id="PS00086">
    <property type="entry name" value="CYTOCHROME_P450"/>
    <property type="match status" value="1"/>
</dbReference>
<evidence type="ECO:0000256" key="11">
    <source>
        <dbReference type="PIRSR" id="PIRSR602401-1"/>
    </source>
</evidence>
<dbReference type="Pfam" id="PF00067">
    <property type="entry name" value="p450"/>
    <property type="match status" value="1"/>
</dbReference>
<organism evidence="14 15">
    <name type="scientific">Rhynchospora breviuscula</name>
    <dbReference type="NCBI Taxonomy" id="2022672"/>
    <lineage>
        <taxon>Eukaryota</taxon>
        <taxon>Viridiplantae</taxon>
        <taxon>Streptophyta</taxon>
        <taxon>Embryophyta</taxon>
        <taxon>Tracheophyta</taxon>
        <taxon>Spermatophyta</taxon>
        <taxon>Magnoliopsida</taxon>
        <taxon>Liliopsida</taxon>
        <taxon>Poales</taxon>
        <taxon>Cyperaceae</taxon>
        <taxon>Cyperoideae</taxon>
        <taxon>Rhynchosporeae</taxon>
        <taxon>Rhynchospora</taxon>
    </lineage>
</organism>
<comment type="subcellular location">
    <subcellularLocation>
        <location evidence="1">Membrane</location>
        <topology evidence="1">Single-pass membrane protein</topology>
    </subcellularLocation>
</comment>
<keyword evidence="10 13" id="KW-0472">Membrane</keyword>
<evidence type="ECO:0000256" key="10">
    <source>
        <dbReference type="ARBA" id="ARBA00023136"/>
    </source>
</evidence>
<evidence type="ECO:0000256" key="9">
    <source>
        <dbReference type="ARBA" id="ARBA00023033"/>
    </source>
</evidence>
<keyword evidence="6 13" id="KW-1133">Transmembrane helix</keyword>
<evidence type="ECO:0000256" key="3">
    <source>
        <dbReference type="ARBA" id="ARBA00022617"/>
    </source>
</evidence>
<name>A0A9Q0HGI8_9POAL</name>
<evidence type="ECO:0000313" key="15">
    <source>
        <dbReference type="Proteomes" id="UP001151287"/>
    </source>
</evidence>
<keyword evidence="8 11" id="KW-0408">Iron</keyword>
<protein>
    <recommendedName>
        <fullName evidence="16">Cytochrome P450</fullName>
    </recommendedName>
</protein>
<evidence type="ECO:0000256" key="7">
    <source>
        <dbReference type="ARBA" id="ARBA00023002"/>
    </source>
</evidence>
<evidence type="ECO:0000256" key="4">
    <source>
        <dbReference type="ARBA" id="ARBA00022692"/>
    </source>
</evidence>
<proteinExistence type="inferred from homology"/>
<accession>A0A9Q0HGI8</accession>
<dbReference type="GO" id="GO:0016020">
    <property type="term" value="C:membrane"/>
    <property type="evidence" value="ECO:0007669"/>
    <property type="project" value="UniProtKB-SubCell"/>
</dbReference>
<comment type="cofactor">
    <cofactor evidence="11">
        <name>heme</name>
        <dbReference type="ChEBI" id="CHEBI:30413"/>
    </cofactor>
</comment>
<evidence type="ECO:0000256" key="6">
    <source>
        <dbReference type="ARBA" id="ARBA00022989"/>
    </source>
</evidence>
<dbReference type="FunFam" id="1.10.630.10:FF:000044">
    <property type="entry name" value="Cytochrome P450"/>
    <property type="match status" value="1"/>
</dbReference>
<dbReference type="Gene3D" id="1.10.630.10">
    <property type="entry name" value="Cytochrome P450"/>
    <property type="match status" value="1"/>
</dbReference>
<dbReference type="GO" id="GO:0004497">
    <property type="term" value="F:monooxygenase activity"/>
    <property type="evidence" value="ECO:0007669"/>
    <property type="project" value="UniProtKB-KW"/>
</dbReference>
<evidence type="ECO:0000256" key="8">
    <source>
        <dbReference type="ARBA" id="ARBA00023004"/>
    </source>
</evidence>
<dbReference type="InterPro" id="IPR001128">
    <property type="entry name" value="Cyt_P450"/>
</dbReference>
<dbReference type="PRINTS" id="PR00385">
    <property type="entry name" value="P450"/>
</dbReference>
<dbReference type="PANTHER" id="PTHR24296">
    <property type="entry name" value="CYTOCHROME P450"/>
    <property type="match status" value="1"/>
</dbReference>
<keyword evidence="5 11" id="KW-0479">Metal-binding</keyword>
<dbReference type="InterPro" id="IPR002401">
    <property type="entry name" value="Cyt_P450_E_grp-I"/>
</dbReference>
<evidence type="ECO:0000256" key="13">
    <source>
        <dbReference type="SAM" id="Phobius"/>
    </source>
</evidence>
<comment type="similarity">
    <text evidence="2 12">Belongs to the cytochrome P450 family.</text>
</comment>
<dbReference type="GO" id="GO:0006629">
    <property type="term" value="P:lipid metabolic process"/>
    <property type="evidence" value="ECO:0007669"/>
    <property type="project" value="UniProtKB-ARBA"/>
</dbReference>
<dbReference type="Proteomes" id="UP001151287">
    <property type="component" value="Unassembled WGS sequence"/>
</dbReference>
<feature type="binding site" description="axial binding residue" evidence="11">
    <location>
        <position position="456"/>
    </location>
    <ligand>
        <name>heme</name>
        <dbReference type="ChEBI" id="CHEBI:30413"/>
    </ligand>
    <ligandPart>
        <name>Fe</name>
        <dbReference type="ChEBI" id="CHEBI:18248"/>
    </ligandPart>
</feature>
<dbReference type="PRINTS" id="PR00463">
    <property type="entry name" value="EP450I"/>
</dbReference>
<keyword evidence="4 13" id="KW-0812">Transmembrane</keyword>
<evidence type="ECO:0000256" key="2">
    <source>
        <dbReference type="ARBA" id="ARBA00010617"/>
    </source>
</evidence>
<keyword evidence="9 12" id="KW-0503">Monooxygenase</keyword>
<reference evidence="14" key="1">
    <citation type="journal article" date="2022" name="Cell">
        <title>Repeat-based holocentromeres influence genome architecture and karyotype evolution.</title>
        <authorList>
            <person name="Hofstatter P.G."/>
            <person name="Thangavel G."/>
            <person name="Lux T."/>
            <person name="Neumann P."/>
            <person name="Vondrak T."/>
            <person name="Novak P."/>
            <person name="Zhang M."/>
            <person name="Costa L."/>
            <person name="Castellani M."/>
            <person name="Scott A."/>
            <person name="Toegelov H."/>
            <person name="Fuchs J."/>
            <person name="Mata-Sucre Y."/>
            <person name="Dias Y."/>
            <person name="Vanzela A.L.L."/>
            <person name="Huettel B."/>
            <person name="Almeida C.C.S."/>
            <person name="Simkova H."/>
            <person name="Souza G."/>
            <person name="Pedrosa-Harand A."/>
            <person name="Macas J."/>
            <person name="Mayer K.F.X."/>
            <person name="Houben A."/>
            <person name="Marques A."/>
        </authorList>
    </citation>
    <scope>NUCLEOTIDE SEQUENCE</scope>
    <source>
        <strain evidence="14">RhyBre1mFocal</strain>
    </source>
</reference>
<keyword evidence="15" id="KW-1185">Reference proteome</keyword>